<dbReference type="GO" id="GO:0008233">
    <property type="term" value="F:peptidase activity"/>
    <property type="evidence" value="ECO:0007669"/>
    <property type="project" value="UniProtKB-KW"/>
</dbReference>
<dbReference type="InterPro" id="IPR044838">
    <property type="entry name" value="EGY1-like"/>
</dbReference>
<dbReference type="Pfam" id="PF02163">
    <property type="entry name" value="Peptidase_M50"/>
    <property type="match status" value="1"/>
</dbReference>
<comment type="similarity">
    <text evidence="3">Belongs to the peptidase M50B family.</text>
</comment>
<comment type="subcellular location">
    <subcellularLocation>
        <location evidence="2">Membrane</location>
        <topology evidence="2">Multi-pass membrane protein</topology>
    </subcellularLocation>
</comment>
<dbReference type="GO" id="GO:0006508">
    <property type="term" value="P:proteolysis"/>
    <property type="evidence" value="ECO:0007669"/>
    <property type="project" value="UniProtKB-KW"/>
</dbReference>
<reference evidence="12 13" key="1">
    <citation type="submission" date="2017-02" db="EMBL/GenBank/DDBJ databases">
        <authorList>
            <person name="Peterson S.W."/>
        </authorList>
    </citation>
    <scope>NUCLEOTIDE SEQUENCE [LARGE SCALE GENOMIC DNA]</scope>
    <source>
        <strain evidence="12 13">DSM 25262</strain>
    </source>
</reference>
<dbReference type="CDD" id="cd06160">
    <property type="entry name" value="S2P-M50_like_2"/>
    <property type="match status" value="1"/>
</dbReference>
<evidence type="ECO:0000256" key="1">
    <source>
        <dbReference type="ARBA" id="ARBA00001947"/>
    </source>
</evidence>
<keyword evidence="6" id="KW-0378">Hydrolase</keyword>
<evidence type="ECO:0000256" key="4">
    <source>
        <dbReference type="ARBA" id="ARBA00022670"/>
    </source>
</evidence>
<dbReference type="PANTHER" id="PTHR31412">
    <property type="entry name" value="ZINC METALLOPROTEASE EGY1"/>
    <property type="match status" value="1"/>
</dbReference>
<dbReference type="AlphaFoldDB" id="A0A1T5MFA7"/>
<feature type="transmembrane region" description="Helical" evidence="10">
    <location>
        <begin position="299"/>
        <end position="317"/>
    </location>
</feature>
<proteinExistence type="inferred from homology"/>
<keyword evidence="7" id="KW-0809">Transit peptide</keyword>
<evidence type="ECO:0000256" key="5">
    <source>
        <dbReference type="ARBA" id="ARBA00022692"/>
    </source>
</evidence>
<dbReference type="PANTHER" id="PTHR31412:SF0">
    <property type="entry name" value="ZINC METALLOPROTEASE EGY1, CHLOROPLASTIC-RELATED"/>
    <property type="match status" value="1"/>
</dbReference>
<keyword evidence="9 10" id="KW-0472">Membrane</keyword>
<feature type="domain" description="Peptidase M50" evidence="11">
    <location>
        <begin position="51"/>
        <end position="248"/>
    </location>
</feature>
<dbReference type="Proteomes" id="UP000190961">
    <property type="component" value="Unassembled WGS sequence"/>
</dbReference>
<accession>A0A1T5MFA7</accession>
<feature type="transmembrane region" description="Helical" evidence="10">
    <location>
        <begin position="116"/>
        <end position="137"/>
    </location>
</feature>
<gene>
    <name evidence="12" type="ORF">SAMN05660236_5211</name>
</gene>
<keyword evidence="8 10" id="KW-1133">Transmembrane helix</keyword>
<evidence type="ECO:0000256" key="3">
    <source>
        <dbReference type="ARBA" id="ARBA00007931"/>
    </source>
</evidence>
<keyword evidence="4" id="KW-0645">Protease</keyword>
<evidence type="ECO:0000256" key="10">
    <source>
        <dbReference type="SAM" id="Phobius"/>
    </source>
</evidence>
<dbReference type="STRING" id="688867.SAMN05660236_5211"/>
<sequence length="383" mass="43125">MPSKTRTVLIQVGLFIASFITTTFAGAEWCFGKSIFYGEYTWNDFLSGMQFSIPFLLILTVHEFGHYFTAMYHKIRASLPYYIPFPPNPIIPSIGTLGAVIRIEEKVRSNRQHFDIGLAGPLAGFILALAIIVYGFATLPPAEYVFNFHPEYKQFGLDYAKHVYSPEYMKDHSALDLQIGDNLLYMFCEKFVADPSRIPNPHELMHYPFLLAGFIALFFTSMNLLPIGQLDGGHVTYGLFGSRGHKLIATIFFLLLTFYSGLGLVTPTLPQTTLLWAVPALVLFYYSCFAALKISKRDRIMYALILFAAQFVISWGFPQINGYSGWLLFGFIVSRFVGIEHPPSEIEMPLDPKRVILGWVTLLIFILCFSPTPLVIEVVGGNG</sequence>
<feature type="transmembrane region" description="Helical" evidence="10">
    <location>
        <begin position="355"/>
        <end position="376"/>
    </location>
</feature>
<feature type="transmembrane region" description="Helical" evidence="10">
    <location>
        <begin position="51"/>
        <end position="70"/>
    </location>
</feature>
<keyword evidence="13" id="KW-1185">Reference proteome</keyword>
<evidence type="ECO:0000256" key="6">
    <source>
        <dbReference type="ARBA" id="ARBA00022801"/>
    </source>
</evidence>
<evidence type="ECO:0000256" key="7">
    <source>
        <dbReference type="ARBA" id="ARBA00022946"/>
    </source>
</evidence>
<feature type="transmembrane region" description="Helical" evidence="10">
    <location>
        <begin position="273"/>
        <end position="292"/>
    </location>
</feature>
<evidence type="ECO:0000259" key="11">
    <source>
        <dbReference type="Pfam" id="PF02163"/>
    </source>
</evidence>
<dbReference type="OrthoDB" id="921763at2"/>
<evidence type="ECO:0000313" key="12">
    <source>
        <dbReference type="EMBL" id="SKC86654.1"/>
    </source>
</evidence>
<keyword evidence="5 10" id="KW-0812">Transmembrane</keyword>
<comment type="cofactor">
    <cofactor evidence="1">
        <name>Zn(2+)</name>
        <dbReference type="ChEBI" id="CHEBI:29105"/>
    </cofactor>
</comment>
<evidence type="ECO:0000256" key="8">
    <source>
        <dbReference type="ARBA" id="ARBA00022989"/>
    </source>
</evidence>
<evidence type="ECO:0000256" key="9">
    <source>
        <dbReference type="ARBA" id="ARBA00023136"/>
    </source>
</evidence>
<evidence type="ECO:0000256" key="2">
    <source>
        <dbReference type="ARBA" id="ARBA00004141"/>
    </source>
</evidence>
<evidence type="ECO:0000313" key="13">
    <source>
        <dbReference type="Proteomes" id="UP000190961"/>
    </source>
</evidence>
<feature type="transmembrane region" description="Helical" evidence="10">
    <location>
        <begin position="205"/>
        <end position="226"/>
    </location>
</feature>
<dbReference type="EMBL" id="FUZU01000004">
    <property type="protein sequence ID" value="SKC86654.1"/>
    <property type="molecule type" value="Genomic_DNA"/>
</dbReference>
<name>A0A1T5MFA7_9BACT</name>
<dbReference type="RefSeq" id="WP_079689703.1">
    <property type="nucleotide sequence ID" value="NZ_FUZU01000004.1"/>
</dbReference>
<dbReference type="GO" id="GO:0016020">
    <property type="term" value="C:membrane"/>
    <property type="evidence" value="ECO:0007669"/>
    <property type="project" value="UniProtKB-SubCell"/>
</dbReference>
<dbReference type="InterPro" id="IPR008915">
    <property type="entry name" value="Peptidase_M50"/>
</dbReference>
<protein>
    <submittedName>
        <fullName evidence="12">Peptidase family M50</fullName>
    </submittedName>
</protein>
<organism evidence="12 13">
    <name type="scientific">Ohtaekwangia koreensis</name>
    <dbReference type="NCBI Taxonomy" id="688867"/>
    <lineage>
        <taxon>Bacteria</taxon>
        <taxon>Pseudomonadati</taxon>
        <taxon>Bacteroidota</taxon>
        <taxon>Cytophagia</taxon>
        <taxon>Cytophagales</taxon>
        <taxon>Fulvivirgaceae</taxon>
        <taxon>Ohtaekwangia</taxon>
    </lineage>
</organism>
<feature type="transmembrane region" description="Helical" evidence="10">
    <location>
        <begin position="247"/>
        <end position="267"/>
    </location>
</feature>